<dbReference type="AlphaFoldDB" id="A0A2P2E5V1"/>
<evidence type="ECO:0000313" key="2">
    <source>
        <dbReference type="Proteomes" id="UP000245086"/>
    </source>
</evidence>
<keyword evidence="2" id="KW-1185">Reference proteome</keyword>
<accession>A0A2P2E5V1</accession>
<organism evidence="1 2">
    <name type="scientific">Candidatus Phycosocius bacilliformis</name>
    <dbReference type="NCBI Taxonomy" id="1445552"/>
    <lineage>
        <taxon>Bacteria</taxon>
        <taxon>Pseudomonadati</taxon>
        <taxon>Pseudomonadota</taxon>
        <taxon>Alphaproteobacteria</taxon>
        <taxon>Caulobacterales</taxon>
        <taxon>Caulobacterales incertae sedis</taxon>
        <taxon>Candidatus Phycosocius</taxon>
    </lineage>
</organism>
<comment type="caution">
    <text evidence="1">The sequence shown here is derived from an EMBL/GenBank/DDBJ whole genome shotgun (WGS) entry which is preliminary data.</text>
</comment>
<dbReference type="Proteomes" id="UP000245086">
    <property type="component" value="Unassembled WGS sequence"/>
</dbReference>
<dbReference type="RefSeq" id="WP_108983329.1">
    <property type="nucleotide sequence ID" value="NZ_BFBR01000001.1"/>
</dbReference>
<reference evidence="1 2" key="1">
    <citation type="journal article" date="2018" name="Genome Announc.">
        <title>Draft Genome Sequence of "Candidatus Phycosocius bacilliformis," an Alphaproteobacterial Ectosymbiont of the Hydrocarbon-Producing Green Alga Botryococcus braunii.</title>
        <authorList>
            <person name="Tanabe Y."/>
            <person name="Yamaguchi H."/>
            <person name="Watanabe M.M."/>
        </authorList>
    </citation>
    <scope>NUCLEOTIDE SEQUENCE [LARGE SCALE GENOMIC DNA]</scope>
    <source>
        <strain evidence="1 2">BOTRYCO-2</strain>
    </source>
</reference>
<gene>
    <name evidence="1" type="ORF">PbB2_00093</name>
</gene>
<name>A0A2P2E5V1_9PROT</name>
<evidence type="ECO:0000313" key="1">
    <source>
        <dbReference type="EMBL" id="GBF56437.1"/>
    </source>
</evidence>
<sequence length="174" mass="18517">MALTPNALAHKAVFDLLLAAELLPSSVLPKPCFDEDTARPTDLALSFQGSRTEAWLNLRPMDGRFLFSELGGPIEIRHMEAECMIEWVVIGRGADPGQSSSPRRDRFEDGLLEIAAAIGPPRALAIPGVGTTYIRMADQPLALAADRSILASIPNVSACSVAVTILMAVPSPIG</sequence>
<protein>
    <submittedName>
        <fullName evidence="1">Uncharacterized protein</fullName>
    </submittedName>
</protein>
<dbReference type="EMBL" id="BFBR01000001">
    <property type="protein sequence ID" value="GBF56437.1"/>
    <property type="molecule type" value="Genomic_DNA"/>
</dbReference>
<proteinExistence type="predicted"/>